<dbReference type="RefSeq" id="WP_160483386.1">
    <property type="nucleotide sequence ID" value="NZ_WTFN01000181.1"/>
</dbReference>
<dbReference type="Pfam" id="PF13499">
    <property type="entry name" value="EF-hand_7"/>
    <property type="match status" value="1"/>
</dbReference>
<dbReference type="PROSITE" id="PS00018">
    <property type="entry name" value="EF_HAND_1"/>
    <property type="match status" value="1"/>
</dbReference>
<dbReference type="Proteomes" id="UP000461288">
    <property type="component" value="Unassembled WGS sequence"/>
</dbReference>
<dbReference type="GO" id="GO:0005509">
    <property type="term" value="F:calcium ion binding"/>
    <property type="evidence" value="ECO:0007669"/>
    <property type="project" value="InterPro"/>
</dbReference>
<dbReference type="InterPro" id="IPR002048">
    <property type="entry name" value="EF_hand_dom"/>
</dbReference>
<dbReference type="AlphaFoldDB" id="A0A7X3HDZ0"/>
<evidence type="ECO:0000259" key="2">
    <source>
        <dbReference type="PROSITE" id="PS50222"/>
    </source>
</evidence>
<accession>A0A7X3HDZ0</accession>
<name>A0A7X3HDZ0_9GAMM</name>
<evidence type="ECO:0000313" key="4">
    <source>
        <dbReference type="Proteomes" id="UP000461288"/>
    </source>
</evidence>
<dbReference type="EMBL" id="WTFN01000181">
    <property type="protein sequence ID" value="MWK60227.1"/>
    <property type="molecule type" value="Genomic_DNA"/>
</dbReference>
<proteinExistence type="predicted"/>
<sequence length="118" mass="11755">MISGVSGYSGYSSYGSYGSTLSARSTASGNAGSCAPSQGNKVQEKLFSLLDSNGDGSVAKDELSTALDSAKESDSSLTIDIDDLFSQLDANGDGSISQDGTAALAPPPPPPGGDRGPM</sequence>
<evidence type="ECO:0000313" key="3">
    <source>
        <dbReference type="EMBL" id="MWK60227.1"/>
    </source>
</evidence>
<organism evidence="3 4">
    <name type="scientific">Metapseudomonas otitidis</name>
    <dbReference type="NCBI Taxonomy" id="319939"/>
    <lineage>
        <taxon>Bacteria</taxon>
        <taxon>Pseudomonadati</taxon>
        <taxon>Pseudomonadota</taxon>
        <taxon>Gammaproteobacteria</taxon>
        <taxon>Pseudomonadales</taxon>
        <taxon>Pseudomonadaceae</taxon>
        <taxon>Metapseudomonas</taxon>
    </lineage>
</organism>
<gene>
    <name evidence="3" type="ORF">GO594_30010</name>
</gene>
<dbReference type="InterPro" id="IPR018247">
    <property type="entry name" value="EF_Hand_1_Ca_BS"/>
</dbReference>
<dbReference type="PROSITE" id="PS50222">
    <property type="entry name" value="EF_HAND_2"/>
    <property type="match status" value="1"/>
</dbReference>
<dbReference type="InterPro" id="IPR011992">
    <property type="entry name" value="EF-hand-dom_pair"/>
</dbReference>
<comment type="caution">
    <text evidence="3">The sequence shown here is derived from an EMBL/GenBank/DDBJ whole genome shotgun (WGS) entry which is preliminary data.</text>
</comment>
<reference evidence="3 4" key="1">
    <citation type="submission" date="2019-12" db="EMBL/GenBank/DDBJ databases">
        <title>Draft genome sequence of Pseudomonas otitidis recovered from a chicken carcass.</title>
        <authorList>
            <person name="Vieira T.R."/>
            <person name="Oliviera E.F.C."/>
            <person name="Silva N.M.V."/>
            <person name="Sambrano G.E."/>
            <person name="Cibulski S.P."/>
            <person name="Cardoso M.R.I."/>
        </authorList>
    </citation>
    <scope>NUCLEOTIDE SEQUENCE [LARGE SCALE GENOMIC DNA]</scope>
    <source>
        <strain evidence="3 4">25_K</strain>
    </source>
</reference>
<dbReference type="Gene3D" id="1.10.238.10">
    <property type="entry name" value="EF-hand"/>
    <property type="match status" value="1"/>
</dbReference>
<protein>
    <submittedName>
        <fullName evidence="3">EF-hand domain-containing protein</fullName>
    </submittedName>
</protein>
<dbReference type="CDD" id="cd00051">
    <property type="entry name" value="EFh"/>
    <property type="match status" value="1"/>
</dbReference>
<evidence type="ECO:0000256" key="1">
    <source>
        <dbReference type="SAM" id="MobiDB-lite"/>
    </source>
</evidence>
<feature type="region of interest" description="Disordered" evidence="1">
    <location>
        <begin position="88"/>
        <end position="118"/>
    </location>
</feature>
<dbReference type="SUPFAM" id="SSF47473">
    <property type="entry name" value="EF-hand"/>
    <property type="match status" value="1"/>
</dbReference>
<feature type="non-terminal residue" evidence="3">
    <location>
        <position position="118"/>
    </location>
</feature>
<feature type="domain" description="EF-hand" evidence="2">
    <location>
        <begin position="38"/>
        <end position="73"/>
    </location>
</feature>